<reference evidence="1 2" key="1">
    <citation type="submission" date="2017-01" db="EMBL/GenBank/DDBJ databases">
        <title>Novel large sulfur bacteria in the metagenomes of groundwater-fed chemosynthetic microbial mats in the Lake Huron basin.</title>
        <authorList>
            <person name="Sharrar A.M."/>
            <person name="Flood B.E."/>
            <person name="Bailey J.V."/>
            <person name="Jones D.S."/>
            <person name="Biddanda B."/>
            <person name="Ruberg S.A."/>
            <person name="Marcus D.N."/>
            <person name="Dick G.J."/>
        </authorList>
    </citation>
    <scope>NUCLEOTIDE SEQUENCE [LARGE SCALE GENOMIC DNA]</scope>
    <source>
        <strain evidence="1">A8</strain>
    </source>
</reference>
<dbReference type="InterPro" id="IPR007813">
    <property type="entry name" value="PilN"/>
</dbReference>
<dbReference type="Gene3D" id="3.30.420.380">
    <property type="match status" value="1"/>
</dbReference>
<evidence type="ECO:0000313" key="1">
    <source>
        <dbReference type="EMBL" id="OQX11994.1"/>
    </source>
</evidence>
<proteinExistence type="predicted"/>
<dbReference type="PANTHER" id="PTHR40278">
    <property type="entry name" value="DNA UTILIZATION PROTEIN HOFN"/>
    <property type="match status" value="1"/>
</dbReference>
<dbReference type="Proteomes" id="UP000192491">
    <property type="component" value="Unassembled WGS sequence"/>
</dbReference>
<dbReference type="PANTHER" id="PTHR40278:SF1">
    <property type="entry name" value="DNA UTILIZATION PROTEIN HOFN"/>
    <property type="match status" value="1"/>
</dbReference>
<protein>
    <recommendedName>
        <fullName evidence="3">Fimbrial assembly protein</fullName>
    </recommendedName>
</protein>
<dbReference type="AlphaFoldDB" id="A0A1Y1QRC6"/>
<accession>A0A1Y1QRC6</accession>
<name>A0A1Y1QRC6_9GAMM</name>
<gene>
    <name evidence="1" type="ORF">BWK73_16125</name>
</gene>
<dbReference type="InterPro" id="IPR052534">
    <property type="entry name" value="Extracell_DNA_Util/SecSys_Comp"/>
</dbReference>
<evidence type="ECO:0000313" key="2">
    <source>
        <dbReference type="Proteomes" id="UP000192491"/>
    </source>
</evidence>
<sequence>MSFMPNIQSFLRWWGEGLYQSLPDAVRKWFRSDLPRLILHLRDSQHVDVAWLQDGKQQTCGELVLGDAVASLDCVPAAQRHKPYHVELRLGASQVLHMQRHFPEAAKENLRQVVGYQLDRLTPFTADNAYFDAHPLQHDKQRKEVLADIHVIPRHSVTQWLRQLEGLGVSKVDVISVADTTNRVNLMHDQQAALNTGWSKIPLYAFLITLALSLLAPLAYKYRRVTQIDVALSELRQTSAGQLEIRDKLMAAEDALKFLEEKRKTSPIALDVVEKLSAEIPGHTWLERLSLDGKQLEIRGESGKALTLIDLLEESDEFSNVRFKSPVTRNKDNGNDRFHIEATLEVAHVE</sequence>
<dbReference type="EMBL" id="MTEJ01000075">
    <property type="protein sequence ID" value="OQX11994.1"/>
    <property type="molecule type" value="Genomic_DNA"/>
</dbReference>
<dbReference type="Pfam" id="PF05137">
    <property type="entry name" value="PilN"/>
    <property type="match status" value="1"/>
</dbReference>
<dbReference type="SUPFAM" id="SSF53067">
    <property type="entry name" value="Actin-like ATPase domain"/>
    <property type="match status" value="1"/>
</dbReference>
<evidence type="ECO:0008006" key="3">
    <source>
        <dbReference type="Google" id="ProtNLM"/>
    </source>
</evidence>
<organism evidence="1 2">
    <name type="scientific">Thiothrix lacustris</name>
    <dbReference type="NCBI Taxonomy" id="525917"/>
    <lineage>
        <taxon>Bacteria</taxon>
        <taxon>Pseudomonadati</taxon>
        <taxon>Pseudomonadota</taxon>
        <taxon>Gammaproteobacteria</taxon>
        <taxon>Thiotrichales</taxon>
        <taxon>Thiotrichaceae</taxon>
        <taxon>Thiothrix</taxon>
    </lineage>
</organism>
<comment type="caution">
    <text evidence="1">The sequence shown here is derived from an EMBL/GenBank/DDBJ whole genome shotgun (WGS) entry which is preliminary data.</text>
</comment>
<dbReference type="InterPro" id="IPR043129">
    <property type="entry name" value="ATPase_NBD"/>
</dbReference>